<dbReference type="PROSITE" id="PS50111">
    <property type="entry name" value="CHEMOTAXIS_TRANSDUC_2"/>
    <property type="match status" value="1"/>
</dbReference>
<comment type="subcellular location">
    <subcellularLocation>
        <location evidence="1">Membrane</location>
    </subcellularLocation>
</comment>
<dbReference type="EMBL" id="BSPD01000030">
    <property type="protein sequence ID" value="GLS25503.1"/>
    <property type="molecule type" value="Genomic_DNA"/>
</dbReference>
<comment type="caution">
    <text evidence="6">The sequence shown here is derived from an EMBL/GenBank/DDBJ whole genome shotgun (WGS) entry which is preliminary data.</text>
</comment>
<name>A0AA37WLB9_9GAMM</name>
<dbReference type="PANTHER" id="PTHR32089:SF70">
    <property type="entry name" value="ENERGY TAXIS MODULATING METHYL ACCEPTING SENSORY TRANSDUCER"/>
    <property type="match status" value="1"/>
</dbReference>
<organism evidence="6 7">
    <name type="scientific">Marinibactrum halimedae</name>
    <dbReference type="NCBI Taxonomy" id="1444977"/>
    <lineage>
        <taxon>Bacteria</taxon>
        <taxon>Pseudomonadati</taxon>
        <taxon>Pseudomonadota</taxon>
        <taxon>Gammaproteobacteria</taxon>
        <taxon>Cellvibrionales</taxon>
        <taxon>Cellvibrionaceae</taxon>
        <taxon>Marinibactrum</taxon>
    </lineage>
</organism>
<accession>A0AA37WLB9</accession>
<evidence type="ECO:0000313" key="7">
    <source>
        <dbReference type="Proteomes" id="UP001156870"/>
    </source>
</evidence>
<keyword evidence="4" id="KW-0175">Coiled coil</keyword>
<dbReference type="Proteomes" id="UP001156870">
    <property type="component" value="Unassembled WGS sequence"/>
</dbReference>
<evidence type="ECO:0000256" key="4">
    <source>
        <dbReference type="SAM" id="Coils"/>
    </source>
</evidence>
<dbReference type="GO" id="GO:0007165">
    <property type="term" value="P:signal transduction"/>
    <property type="evidence" value="ECO:0007669"/>
    <property type="project" value="UniProtKB-KW"/>
</dbReference>
<keyword evidence="2 3" id="KW-0807">Transducer</keyword>
<protein>
    <submittedName>
        <fullName evidence="6">Chemotaxis protein</fullName>
    </submittedName>
</protein>
<evidence type="ECO:0000256" key="3">
    <source>
        <dbReference type="PROSITE-ProRule" id="PRU00284"/>
    </source>
</evidence>
<feature type="domain" description="Methyl-accepting transducer" evidence="5">
    <location>
        <begin position="64"/>
        <end position="251"/>
    </location>
</feature>
<dbReference type="GO" id="GO:0006935">
    <property type="term" value="P:chemotaxis"/>
    <property type="evidence" value="ECO:0007669"/>
    <property type="project" value="UniProtKB-ARBA"/>
</dbReference>
<dbReference type="AlphaFoldDB" id="A0AA37WLB9"/>
<evidence type="ECO:0000259" key="5">
    <source>
        <dbReference type="PROSITE" id="PS50111"/>
    </source>
</evidence>
<dbReference type="Gene3D" id="1.10.287.950">
    <property type="entry name" value="Methyl-accepting chemotaxis protein"/>
    <property type="match status" value="1"/>
</dbReference>
<dbReference type="SMART" id="SM00283">
    <property type="entry name" value="MA"/>
    <property type="match status" value="1"/>
</dbReference>
<dbReference type="InterPro" id="IPR004089">
    <property type="entry name" value="MCPsignal_dom"/>
</dbReference>
<feature type="coiled-coil region" evidence="4">
    <location>
        <begin position="2"/>
        <end position="97"/>
    </location>
</feature>
<evidence type="ECO:0000256" key="2">
    <source>
        <dbReference type="ARBA" id="ARBA00023224"/>
    </source>
</evidence>
<proteinExistence type="predicted"/>
<evidence type="ECO:0000313" key="6">
    <source>
        <dbReference type="EMBL" id="GLS25503.1"/>
    </source>
</evidence>
<sequence length="353" mass="39142">MFWNNKEELRQLENKCSALENTNQQLHRENTDLKNRISELEQAASTHQSSDHKNIFHQASRSFSGINGVKDSLITTAEDLYKQKEHLNNNNAAYDETSRSLKQTLAELELISQDARTSHDNVLNLKGAAGEITKFADIINTISEQTNLLALNAAIEAARAGEAGRGFAVVADEVRALAARARDASGQIGELVRKIEQDTEATDNSITNTLNRCEALNGGSDKILGSIDHILNLTKGMQETIERDALQAMLQAIKMDHLGWKAQVYQCMDNNQGSNVLSHPKQTYLGRWIMDEQANQVARSSDLNAISEILDKAHVHAQDALSSLSSNEQRVPELLNEMELASDQIIGKIDRMN</sequence>
<keyword evidence="7" id="KW-1185">Reference proteome</keyword>
<dbReference type="PANTHER" id="PTHR32089">
    <property type="entry name" value="METHYL-ACCEPTING CHEMOTAXIS PROTEIN MCPB"/>
    <property type="match status" value="1"/>
</dbReference>
<dbReference type="RefSeq" id="WP_232591996.1">
    <property type="nucleotide sequence ID" value="NZ_BSPD01000030.1"/>
</dbReference>
<dbReference type="SUPFAM" id="SSF58104">
    <property type="entry name" value="Methyl-accepting chemotaxis protein (MCP) signaling domain"/>
    <property type="match status" value="1"/>
</dbReference>
<evidence type="ECO:0000256" key="1">
    <source>
        <dbReference type="ARBA" id="ARBA00004370"/>
    </source>
</evidence>
<dbReference type="Pfam" id="PF00015">
    <property type="entry name" value="MCPsignal"/>
    <property type="match status" value="1"/>
</dbReference>
<reference evidence="6 7" key="1">
    <citation type="journal article" date="2014" name="Int. J. Syst. Evol. Microbiol.">
        <title>Complete genome sequence of Corynebacterium casei LMG S-19264T (=DSM 44701T), isolated from a smear-ripened cheese.</title>
        <authorList>
            <consortium name="US DOE Joint Genome Institute (JGI-PGF)"/>
            <person name="Walter F."/>
            <person name="Albersmeier A."/>
            <person name="Kalinowski J."/>
            <person name="Ruckert C."/>
        </authorList>
    </citation>
    <scope>NUCLEOTIDE SEQUENCE [LARGE SCALE GENOMIC DNA]</scope>
    <source>
        <strain evidence="6 7">NBRC 110095</strain>
    </source>
</reference>
<gene>
    <name evidence="6" type="ORF">GCM10007877_12170</name>
</gene>
<dbReference type="GO" id="GO:0016020">
    <property type="term" value="C:membrane"/>
    <property type="evidence" value="ECO:0007669"/>
    <property type="project" value="UniProtKB-SubCell"/>
</dbReference>